<keyword evidence="3" id="KW-1185">Reference proteome</keyword>
<dbReference type="Pfam" id="PF12937">
    <property type="entry name" value="F-box-like"/>
    <property type="match status" value="1"/>
</dbReference>
<dbReference type="CDD" id="cd09917">
    <property type="entry name" value="F-box_SF"/>
    <property type="match status" value="1"/>
</dbReference>
<accession>A0AAD6SKG5</accession>
<evidence type="ECO:0000313" key="3">
    <source>
        <dbReference type="Proteomes" id="UP001218188"/>
    </source>
</evidence>
<gene>
    <name evidence="2" type="ORF">C8F04DRAFT_1117883</name>
</gene>
<proteinExistence type="predicted"/>
<protein>
    <recommendedName>
        <fullName evidence="1">F-box domain-containing protein</fullName>
    </recommendedName>
</protein>
<sequence length="414" mass="45512">MTELPPELWLKIFGYLPHGLSHLSNVATVSPTFRELAAPRLFAEFCFQPGEFAGRVASGTHFQAILDRLAFWSSPTTAPHVRRCLISLCFTTSSKLYSDSYAPALFQAISRFKNLRLLSCNFSTNLVVEVNTFGTNTNLWCLECIQIHSGQIQSSKTLATPRLKIAHFAYTGIPRLSTFPPSSCLALLDPDYLTSLELSASWNDTRDITHFLGDKGILAAFHKLHRLNITFSNALRSGPIDVVLTTLHACIAPFPAIRELTVKVTGSCRVDAMPRTALAPHLDRYKGPTLLLPVILAHSALEEVTVTVGGAREVLEALQMATHPEFIISLSIRVGLHQDILHSARLSDILGLCPRVVQLTLEVSSATEDPGLDSTTVPTELLYLSDGPGLECVLRTALPNLRRVSSRQRGIWHA</sequence>
<dbReference type="InterPro" id="IPR032675">
    <property type="entry name" value="LRR_dom_sf"/>
</dbReference>
<dbReference type="InterPro" id="IPR001810">
    <property type="entry name" value="F-box_dom"/>
</dbReference>
<evidence type="ECO:0000259" key="1">
    <source>
        <dbReference type="Pfam" id="PF12937"/>
    </source>
</evidence>
<dbReference type="EMBL" id="JARJCM010000107">
    <property type="protein sequence ID" value="KAJ7028922.1"/>
    <property type="molecule type" value="Genomic_DNA"/>
</dbReference>
<reference evidence="2" key="1">
    <citation type="submission" date="2023-03" db="EMBL/GenBank/DDBJ databases">
        <title>Massive genome expansion in bonnet fungi (Mycena s.s.) driven by repeated elements and novel gene families across ecological guilds.</title>
        <authorList>
            <consortium name="Lawrence Berkeley National Laboratory"/>
            <person name="Harder C.B."/>
            <person name="Miyauchi S."/>
            <person name="Viragh M."/>
            <person name="Kuo A."/>
            <person name="Thoen E."/>
            <person name="Andreopoulos B."/>
            <person name="Lu D."/>
            <person name="Skrede I."/>
            <person name="Drula E."/>
            <person name="Henrissat B."/>
            <person name="Morin E."/>
            <person name="Kohler A."/>
            <person name="Barry K."/>
            <person name="LaButti K."/>
            <person name="Morin E."/>
            <person name="Salamov A."/>
            <person name="Lipzen A."/>
            <person name="Mereny Z."/>
            <person name="Hegedus B."/>
            <person name="Baldrian P."/>
            <person name="Stursova M."/>
            <person name="Weitz H."/>
            <person name="Taylor A."/>
            <person name="Grigoriev I.V."/>
            <person name="Nagy L.G."/>
            <person name="Martin F."/>
            <person name="Kauserud H."/>
        </authorList>
    </citation>
    <scope>NUCLEOTIDE SEQUENCE</scope>
    <source>
        <strain evidence="2">CBHHK200</strain>
    </source>
</reference>
<dbReference type="Gene3D" id="3.80.10.10">
    <property type="entry name" value="Ribonuclease Inhibitor"/>
    <property type="match status" value="1"/>
</dbReference>
<dbReference type="Proteomes" id="UP001218188">
    <property type="component" value="Unassembled WGS sequence"/>
</dbReference>
<feature type="domain" description="F-box" evidence="1">
    <location>
        <begin position="2"/>
        <end position="48"/>
    </location>
</feature>
<name>A0AAD6SKG5_9AGAR</name>
<organism evidence="2 3">
    <name type="scientific">Mycena alexandri</name>
    <dbReference type="NCBI Taxonomy" id="1745969"/>
    <lineage>
        <taxon>Eukaryota</taxon>
        <taxon>Fungi</taxon>
        <taxon>Dikarya</taxon>
        <taxon>Basidiomycota</taxon>
        <taxon>Agaricomycotina</taxon>
        <taxon>Agaricomycetes</taxon>
        <taxon>Agaricomycetidae</taxon>
        <taxon>Agaricales</taxon>
        <taxon>Marasmiineae</taxon>
        <taxon>Mycenaceae</taxon>
        <taxon>Mycena</taxon>
    </lineage>
</organism>
<evidence type="ECO:0000313" key="2">
    <source>
        <dbReference type="EMBL" id="KAJ7028922.1"/>
    </source>
</evidence>
<dbReference type="SUPFAM" id="SSF81383">
    <property type="entry name" value="F-box domain"/>
    <property type="match status" value="1"/>
</dbReference>
<comment type="caution">
    <text evidence="2">The sequence shown here is derived from an EMBL/GenBank/DDBJ whole genome shotgun (WGS) entry which is preliminary data.</text>
</comment>
<dbReference type="AlphaFoldDB" id="A0AAD6SKG5"/>
<dbReference type="InterPro" id="IPR036047">
    <property type="entry name" value="F-box-like_dom_sf"/>
</dbReference>